<dbReference type="InterPro" id="IPR029063">
    <property type="entry name" value="SAM-dependent_MTases_sf"/>
</dbReference>
<dbReference type="Gene3D" id="6.20.50.110">
    <property type="entry name" value="Methyltransferase, zinc-binding domain"/>
    <property type="match status" value="1"/>
</dbReference>
<dbReference type="Pfam" id="PF08484">
    <property type="entry name" value="Methyltransf_14"/>
    <property type="match status" value="1"/>
</dbReference>
<keyword evidence="4" id="KW-1185">Reference proteome</keyword>
<dbReference type="Pfam" id="PF13489">
    <property type="entry name" value="Methyltransf_23"/>
    <property type="match status" value="1"/>
</dbReference>
<dbReference type="Gene3D" id="3.40.50.720">
    <property type="entry name" value="NAD(P)-binding Rossmann-like Domain"/>
    <property type="match status" value="1"/>
</dbReference>
<dbReference type="EMBL" id="FP929003">
    <property type="protein sequence ID" value="CBK42587.1"/>
    <property type="molecule type" value="Genomic_DNA"/>
</dbReference>
<evidence type="ECO:0000313" key="3">
    <source>
        <dbReference type="EMBL" id="CBK42587.1"/>
    </source>
</evidence>
<dbReference type="InterPro" id="IPR013691">
    <property type="entry name" value="MeTrfase_14"/>
</dbReference>
<keyword evidence="3" id="KW-0808">Transferase</keyword>
<proteinExistence type="predicted"/>
<evidence type="ECO:0000259" key="1">
    <source>
        <dbReference type="Pfam" id="PF08421"/>
    </source>
</evidence>
<dbReference type="KEGG" id="nde:NIDE2886"/>
<dbReference type="PANTHER" id="PTHR43861">
    <property type="entry name" value="TRANS-ACONITATE 2-METHYLTRANSFERASE-RELATED"/>
    <property type="match status" value="1"/>
</dbReference>
<accession>D8PH50</accession>
<dbReference type="Gene3D" id="3.40.50.150">
    <property type="entry name" value="Vaccinia Virus protein VP39"/>
    <property type="match status" value="1"/>
</dbReference>
<dbReference type="Pfam" id="PF08421">
    <property type="entry name" value="Methyltransf_13"/>
    <property type="match status" value="1"/>
</dbReference>
<dbReference type="OrthoDB" id="9815644at2"/>
<dbReference type="CDD" id="cd02440">
    <property type="entry name" value="AdoMet_MTases"/>
    <property type="match status" value="1"/>
</dbReference>
<dbReference type="InterPro" id="IPR013630">
    <property type="entry name" value="Methyltransf_Zn-bd_dom_put"/>
</dbReference>
<dbReference type="SUPFAM" id="SSF53335">
    <property type="entry name" value="S-adenosyl-L-methionine-dependent methyltransferases"/>
    <property type="match status" value="1"/>
</dbReference>
<dbReference type="Proteomes" id="UP000001660">
    <property type="component" value="Chromosome"/>
</dbReference>
<dbReference type="STRING" id="330214.NIDE2886"/>
<feature type="domain" description="Methyltransferase putative zinc binding" evidence="1">
    <location>
        <begin position="6"/>
        <end position="67"/>
    </location>
</feature>
<dbReference type="GO" id="GO:0032259">
    <property type="term" value="P:methylation"/>
    <property type="evidence" value="ECO:0007669"/>
    <property type="project" value="UniProtKB-KW"/>
</dbReference>
<name>D8PH50_9BACT</name>
<organism evidence="3 4">
    <name type="scientific">Nitrospira defluvii</name>
    <dbReference type="NCBI Taxonomy" id="330214"/>
    <lineage>
        <taxon>Bacteria</taxon>
        <taxon>Pseudomonadati</taxon>
        <taxon>Nitrospirota</taxon>
        <taxon>Nitrospiria</taxon>
        <taxon>Nitrospirales</taxon>
        <taxon>Nitrospiraceae</taxon>
        <taxon>Nitrospira</taxon>
    </lineage>
</organism>
<dbReference type="HOGENOM" id="CLU_038800_1_0_0"/>
<gene>
    <name evidence="3" type="ORF">NIDE2886</name>
</gene>
<dbReference type="AlphaFoldDB" id="D8PH50"/>
<keyword evidence="3" id="KW-0489">Methyltransferase</keyword>
<feature type="domain" description="C-methyltransferase" evidence="2">
    <location>
        <begin position="247"/>
        <end position="405"/>
    </location>
</feature>
<dbReference type="PANTHER" id="PTHR43861:SF5">
    <property type="entry name" value="BLL5978 PROTEIN"/>
    <property type="match status" value="1"/>
</dbReference>
<evidence type="ECO:0000313" key="4">
    <source>
        <dbReference type="Proteomes" id="UP000001660"/>
    </source>
</evidence>
<dbReference type="eggNOG" id="COG2227">
    <property type="taxonomic scope" value="Bacteria"/>
</dbReference>
<sequence>MLRDGCRFCGTLLQHVFLDLGMSPLANSYLKAHQLNQMEPFYPLRAFVCEQCLLVQLEEFESPDHIFSDYAYFSSFSDVFLQHAKDYVDMAVERFSLGAQSYVVEIASNDGYLLQNFVARGIRVLGIEPAKNVAEVAIKKGVPSCVKFFGTQTARELVAEERRPDLIIGNNVLAHVPDLNDFVGGLKILLAPEGIITIEFPHLMHLMALNQFDTIYHEHFSYFSLTTVNQVFAKHGLTIFDVDEISTHGGSLRIYARHDEHQLKPVTERLMALKKKEEAQGFATLAHYLSFSEKAREVKRALLEFLIRAKREGKSIVAYGAAAKASTLLNYCGVRQDFVDYLVDRSTYKQGHWLPGVHIPIHDPERIKETKPDYVLILAWNLKEEIMKQMSYVRNWGGQFVVPIPEVRICPDQYVEGSSFAK</sequence>
<dbReference type="GO" id="GO:0008168">
    <property type="term" value="F:methyltransferase activity"/>
    <property type="evidence" value="ECO:0007669"/>
    <property type="project" value="UniProtKB-KW"/>
</dbReference>
<dbReference type="InterPro" id="IPR038576">
    <property type="entry name" value="Methyltransf_Zn-bd_dom_put_sf"/>
</dbReference>
<evidence type="ECO:0000259" key="2">
    <source>
        <dbReference type="Pfam" id="PF08484"/>
    </source>
</evidence>
<reference evidence="3 4" key="1">
    <citation type="journal article" date="2010" name="Proc. Natl. Acad. Sci. U.S.A.">
        <title>A Nitrospira metagenome illuminates the physiology and evolution of globally important nitrite-oxidizing bacteria.</title>
        <authorList>
            <person name="Lucker S."/>
            <person name="Wagner M."/>
            <person name="Maixner F."/>
            <person name="Pelletier E."/>
            <person name="Koch H."/>
            <person name="Vacherie B."/>
            <person name="Rattei T."/>
            <person name="Sinninghe Damste J."/>
            <person name="Spieck E."/>
            <person name="Le Paslier D."/>
            <person name="Daims H."/>
        </authorList>
    </citation>
    <scope>NUCLEOTIDE SEQUENCE [LARGE SCALE GENOMIC DNA]</scope>
</reference>
<protein>
    <submittedName>
        <fullName evidence="3">Putative Methyltransferase</fullName>
    </submittedName>
</protein>